<evidence type="ECO:0000313" key="1">
    <source>
        <dbReference type="EMBL" id="MBB4702189.1"/>
    </source>
</evidence>
<comment type="caution">
    <text evidence="1">The sequence shown here is derived from an EMBL/GenBank/DDBJ whole genome shotgun (WGS) entry which is preliminary data.</text>
</comment>
<proteinExistence type="predicted"/>
<keyword evidence="2" id="KW-1185">Reference proteome</keyword>
<evidence type="ECO:0000313" key="2">
    <source>
        <dbReference type="Proteomes" id="UP000542210"/>
    </source>
</evidence>
<gene>
    <name evidence="1" type="ORF">BJ982_003733</name>
</gene>
<dbReference type="EMBL" id="JACHND010000001">
    <property type="protein sequence ID" value="MBB4702189.1"/>
    <property type="molecule type" value="Genomic_DNA"/>
</dbReference>
<dbReference type="RefSeq" id="WP_184881763.1">
    <property type="nucleotide sequence ID" value="NZ_BOOV01000026.1"/>
</dbReference>
<name>A0A7W7GB88_9ACTN</name>
<reference evidence="1 2" key="1">
    <citation type="submission" date="2020-08" db="EMBL/GenBank/DDBJ databases">
        <title>Sequencing the genomes of 1000 actinobacteria strains.</title>
        <authorList>
            <person name="Klenk H.-P."/>
        </authorList>
    </citation>
    <scope>NUCLEOTIDE SEQUENCE [LARGE SCALE GENOMIC DNA]</scope>
    <source>
        <strain evidence="1 2">DSM 45784</strain>
    </source>
</reference>
<sequence>MTATLEGRHGTWRAEHVLPRDDGGFDVVVSYRSRRGTCYSAYRWAPGRWSALAEGWALRAVAAHEAPVVDAGSRLGAGHPLLVLLADALAEHLLAEHRLVAQGGGR</sequence>
<protein>
    <submittedName>
        <fullName evidence="1">Uncharacterized protein</fullName>
    </submittedName>
</protein>
<accession>A0A7W7GB88</accession>
<dbReference type="AlphaFoldDB" id="A0A7W7GB88"/>
<organism evidence="1 2">
    <name type="scientific">Sphaerisporangium siamense</name>
    <dbReference type="NCBI Taxonomy" id="795645"/>
    <lineage>
        <taxon>Bacteria</taxon>
        <taxon>Bacillati</taxon>
        <taxon>Actinomycetota</taxon>
        <taxon>Actinomycetes</taxon>
        <taxon>Streptosporangiales</taxon>
        <taxon>Streptosporangiaceae</taxon>
        <taxon>Sphaerisporangium</taxon>
    </lineage>
</organism>
<dbReference type="Proteomes" id="UP000542210">
    <property type="component" value="Unassembled WGS sequence"/>
</dbReference>